<dbReference type="EMBL" id="VSSQ01087683">
    <property type="protein sequence ID" value="MPN34574.1"/>
    <property type="molecule type" value="Genomic_DNA"/>
</dbReference>
<sequence>MVGRILFKGFHIIDQSHTVIQVNVGISGHAQQHGNGILFKHLFRSPDGTLPVLCTVVSHSQSGLQKKIIGGKRIHFLPICKREIRISTLVGTFSPSHQDVPVFRITDRK</sequence>
<organism evidence="1">
    <name type="scientific">bioreactor metagenome</name>
    <dbReference type="NCBI Taxonomy" id="1076179"/>
    <lineage>
        <taxon>unclassified sequences</taxon>
        <taxon>metagenomes</taxon>
        <taxon>ecological metagenomes</taxon>
    </lineage>
</organism>
<evidence type="ECO:0000313" key="1">
    <source>
        <dbReference type="EMBL" id="MPN34574.1"/>
    </source>
</evidence>
<name>A0A645HEP5_9ZZZZ</name>
<protein>
    <submittedName>
        <fullName evidence="1">Uncharacterized protein</fullName>
    </submittedName>
</protein>
<comment type="caution">
    <text evidence="1">The sequence shown here is derived from an EMBL/GenBank/DDBJ whole genome shotgun (WGS) entry which is preliminary data.</text>
</comment>
<accession>A0A645HEP5</accession>
<reference evidence="1" key="1">
    <citation type="submission" date="2019-08" db="EMBL/GenBank/DDBJ databases">
        <authorList>
            <person name="Kucharzyk K."/>
            <person name="Murdoch R.W."/>
            <person name="Higgins S."/>
            <person name="Loffler F."/>
        </authorList>
    </citation>
    <scope>NUCLEOTIDE SEQUENCE</scope>
</reference>
<dbReference type="AlphaFoldDB" id="A0A645HEP5"/>
<proteinExistence type="predicted"/>
<gene>
    <name evidence="1" type="ORF">SDC9_182068</name>
</gene>